<name>A0ABR9V4E5_9CHRO</name>
<evidence type="ECO:0000256" key="9">
    <source>
        <dbReference type="ARBA" id="ARBA00041631"/>
    </source>
</evidence>
<dbReference type="Pfam" id="PF01187">
    <property type="entry name" value="MIF"/>
    <property type="match status" value="1"/>
</dbReference>
<dbReference type="EC" id="5.3.3.12" evidence="7"/>
<keyword evidence="3" id="KW-0964">Secreted</keyword>
<accession>A0ABR9V4E5</accession>
<comment type="caution">
    <text evidence="12">The sequence shown here is derived from an EMBL/GenBank/DDBJ whole genome shotgun (WGS) entry which is preliminary data.</text>
</comment>
<comment type="catalytic activity">
    <reaction evidence="5">
        <text>3-phenylpyruvate = enol-phenylpyruvate</text>
        <dbReference type="Rhea" id="RHEA:17097"/>
        <dbReference type="ChEBI" id="CHEBI:16815"/>
        <dbReference type="ChEBI" id="CHEBI:18005"/>
        <dbReference type="EC" id="5.3.2.1"/>
    </reaction>
</comment>
<evidence type="ECO:0000256" key="7">
    <source>
        <dbReference type="ARBA" id="ARBA00038932"/>
    </source>
</evidence>
<keyword evidence="13" id="KW-1185">Reference proteome</keyword>
<sequence length="116" mass="12923">MPLIKVQSSVNSIEGNQIKNLLTILSSKLAQHLGKPESYVMTAFEQNINMTFASTFEPVCYVEIKSVGNMSSSQTKAMSQDFCNEINQQLGVDLNRIYIEFADAKGSMWGWNGSTF</sequence>
<evidence type="ECO:0000256" key="10">
    <source>
        <dbReference type="ARBA" id="ARBA00041912"/>
    </source>
</evidence>
<dbReference type="Gene3D" id="3.30.429.10">
    <property type="entry name" value="Macrophage Migration Inhibitory Factor"/>
    <property type="match status" value="1"/>
</dbReference>
<evidence type="ECO:0000256" key="11">
    <source>
        <dbReference type="ARBA" id="ARBA00042730"/>
    </source>
</evidence>
<evidence type="ECO:0000256" key="1">
    <source>
        <dbReference type="ARBA" id="ARBA00004613"/>
    </source>
</evidence>
<dbReference type="Proteomes" id="UP000654604">
    <property type="component" value="Unassembled WGS sequence"/>
</dbReference>
<dbReference type="InterPro" id="IPR001398">
    <property type="entry name" value="Macrophage_inhib_fac"/>
</dbReference>
<reference evidence="12 13" key="1">
    <citation type="submission" date="2020-10" db="EMBL/GenBank/DDBJ databases">
        <authorList>
            <person name="Castelo-Branco R."/>
            <person name="Eusebio N."/>
            <person name="Adriana R."/>
            <person name="Vieira A."/>
            <person name="Brugerolle De Fraissinette N."/>
            <person name="Rezende De Castro R."/>
            <person name="Schneider M.P."/>
            <person name="Vasconcelos V."/>
            <person name="Leao P.N."/>
        </authorList>
    </citation>
    <scope>NUCLEOTIDE SEQUENCE [LARGE SCALE GENOMIC DNA]</scope>
    <source>
        <strain evidence="12 13">LEGE 03274</strain>
    </source>
</reference>
<dbReference type="RefSeq" id="WP_193800903.1">
    <property type="nucleotide sequence ID" value="NZ_JADEWC010000016.1"/>
</dbReference>
<keyword evidence="2" id="KW-0202">Cytokine</keyword>
<comment type="subcellular location">
    <subcellularLocation>
        <location evidence="1">Secreted</location>
    </subcellularLocation>
</comment>
<evidence type="ECO:0000256" key="8">
    <source>
        <dbReference type="ARBA" id="ARBA00039086"/>
    </source>
</evidence>
<dbReference type="SUPFAM" id="SSF55331">
    <property type="entry name" value="Tautomerase/MIF"/>
    <property type="match status" value="1"/>
</dbReference>
<evidence type="ECO:0000256" key="3">
    <source>
        <dbReference type="ARBA" id="ARBA00022525"/>
    </source>
</evidence>
<evidence type="ECO:0000313" key="13">
    <source>
        <dbReference type="Proteomes" id="UP000654604"/>
    </source>
</evidence>
<dbReference type="EMBL" id="JADEWC010000016">
    <property type="protein sequence ID" value="MBE9222752.1"/>
    <property type="molecule type" value="Genomic_DNA"/>
</dbReference>
<evidence type="ECO:0000256" key="2">
    <source>
        <dbReference type="ARBA" id="ARBA00022514"/>
    </source>
</evidence>
<gene>
    <name evidence="12" type="ORF">IQ215_08590</name>
</gene>
<proteinExistence type="predicted"/>
<dbReference type="InterPro" id="IPR014347">
    <property type="entry name" value="Tautomerase/MIF_sf"/>
</dbReference>
<dbReference type="PANTHER" id="PTHR11954">
    <property type="entry name" value="D-DOPACHROME DECARBOXYLASE"/>
    <property type="match status" value="1"/>
</dbReference>
<comment type="catalytic activity">
    <reaction evidence="6">
        <text>L-dopachrome = 5,6-dihydroxyindole-2-carboxylate</text>
        <dbReference type="Rhea" id="RHEA:13041"/>
        <dbReference type="ChEBI" id="CHEBI:16875"/>
        <dbReference type="ChEBI" id="CHEBI:57509"/>
        <dbReference type="EC" id="5.3.3.12"/>
    </reaction>
</comment>
<organism evidence="12 13">
    <name type="scientific">Cyanobacterium stanieri LEGE 03274</name>
    <dbReference type="NCBI Taxonomy" id="1828756"/>
    <lineage>
        <taxon>Bacteria</taxon>
        <taxon>Bacillati</taxon>
        <taxon>Cyanobacteriota</taxon>
        <taxon>Cyanophyceae</taxon>
        <taxon>Oscillatoriophycideae</taxon>
        <taxon>Chroococcales</taxon>
        <taxon>Geminocystaceae</taxon>
        <taxon>Cyanobacterium</taxon>
    </lineage>
</organism>
<protein>
    <recommendedName>
        <fullName evidence="11">L-dopachrome isomerase</fullName>
        <ecNumber evidence="8">5.3.2.1</ecNumber>
        <ecNumber evidence="7">5.3.3.12</ecNumber>
    </recommendedName>
    <alternativeName>
        <fullName evidence="9">L-dopachrome tautomerase</fullName>
    </alternativeName>
    <alternativeName>
        <fullName evidence="10">Phenylpyruvate tautomerase</fullName>
    </alternativeName>
</protein>
<evidence type="ECO:0000256" key="6">
    <source>
        <dbReference type="ARBA" id="ARBA00036823"/>
    </source>
</evidence>
<evidence type="ECO:0000256" key="5">
    <source>
        <dbReference type="ARBA" id="ARBA00036735"/>
    </source>
</evidence>
<evidence type="ECO:0000313" key="12">
    <source>
        <dbReference type="EMBL" id="MBE9222752.1"/>
    </source>
</evidence>
<dbReference type="EC" id="5.3.2.1" evidence="8"/>
<evidence type="ECO:0000256" key="4">
    <source>
        <dbReference type="ARBA" id="ARBA00023235"/>
    </source>
</evidence>
<keyword evidence="4" id="KW-0413">Isomerase</keyword>
<dbReference type="PANTHER" id="PTHR11954:SF6">
    <property type="entry name" value="MACROPHAGE MIGRATION INHIBITORY FACTOR"/>
    <property type="match status" value="1"/>
</dbReference>